<keyword evidence="3" id="KW-1003">Cell membrane</keyword>
<dbReference type="InterPro" id="IPR036259">
    <property type="entry name" value="MFS_trans_sf"/>
</dbReference>
<feature type="transmembrane region" description="Helical" evidence="7">
    <location>
        <begin position="253"/>
        <end position="273"/>
    </location>
</feature>
<reference evidence="9 10" key="1">
    <citation type="journal article" date="2019" name="Int. J. Syst. Evol. Microbiol.">
        <title>The Global Catalogue of Microorganisms (GCM) 10K type strain sequencing project: providing services to taxonomists for standard genome sequencing and annotation.</title>
        <authorList>
            <consortium name="The Broad Institute Genomics Platform"/>
            <consortium name="The Broad Institute Genome Sequencing Center for Infectious Disease"/>
            <person name="Wu L."/>
            <person name="Ma J."/>
        </authorList>
    </citation>
    <scope>NUCLEOTIDE SEQUENCE [LARGE SCALE GENOMIC DNA]</scope>
    <source>
        <strain evidence="9 10">JCM 14306</strain>
    </source>
</reference>
<dbReference type="PANTHER" id="PTHR23513">
    <property type="entry name" value="INTEGRAL MEMBRANE EFFLUX PROTEIN-RELATED"/>
    <property type="match status" value="1"/>
</dbReference>
<feature type="domain" description="Major facilitator superfamily (MFS) profile" evidence="8">
    <location>
        <begin position="1"/>
        <end position="401"/>
    </location>
</feature>
<sequence length="443" mass="45155">MFRSLQVPNYRLFFWGGTVSNTGVWMQRTAQAWAVVVLSHGDGLALGLATFLQFFPSVLLGLGTGVLVDRVDKVRLLVVTQALVGLGSVAMGILDGLGILTLVQVWVLAGAMGVVNAFDNPARQSVVSELVGPDQVVNAIGLNSASFNVARLVGPALAGLLIGLAGTPLIFFLHAASSVGILLALLRLDRSKLNPAPRSAAGRGQLVAGLRQVAGDPTLATLIVLAGVIGIAGANSLQVVLPLAATKIFGVGALGFGLVTSCLAIGGLTGALLAASTSGMPRHRWVLGAAAALGVSLLIASVMPVLVGFGAALVLCGGMFMTFAVLANTSVQLTAEPEIRGRVMAVYLTFFLGGGALGAPLLGLLSEHFGPMRAIAAAGALGLVAAAVGAVVLVLVRRRTEPVKAVLPPVPAAVIPQPSKPTRNSPARIGPIVYQRDTEVVDP</sequence>
<accession>A0ABN2FNL6</accession>
<dbReference type="InterPro" id="IPR010290">
    <property type="entry name" value="TM_effector"/>
</dbReference>
<dbReference type="EMBL" id="BAAANE010000009">
    <property type="protein sequence ID" value="GAA1653486.1"/>
    <property type="molecule type" value="Genomic_DNA"/>
</dbReference>
<dbReference type="PROSITE" id="PS50850">
    <property type="entry name" value="MFS"/>
    <property type="match status" value="1"/>
</dbReference>
<dbReference type="Proteomes" id="UP001501319">
    <property type="component" value="Unassembled WGS sequence"/>
</dbReference>
<dbReference type="CDD" id="cd06173">
    <property type="entry name" value="MFS_MefA_like"/>
    <property type="match status" value="1"/>
</dbReference>
<keyword evidence="4 7" id="KW-0812">Transmembrane</keyword>
<feature type="transmembrane region" description="Helical" evidence="7">
    <location>
        <begin position="374"/>
        <end position="396"/>
    </location>
</feature>
<evidence type="ECO:0000256" key="3">
    <source>
        <dbReference type="ARBA" id="ARBA00022475"/>
    </source>
</evidence>
<evidence type="ECO:0000256" key="7">
    <source>
        <dbReference type="SAM" id="Phobius"/>
    </source>
</evidence>
<comment type="subcellular location">
    <subcellularLocation>
        <location evidence="1">Cell membrane</location>
        <topology evidence="1">Multi-pass membrane protein</topology>
    </subcellularLocation>
</comment>
<evidence type="ECO:0000256" key="2">
    <source>
        <dbReference type="ARBA" id="ARBA00022448"/>
    </source>
</evidence>
<feature type="transmembrane region" description="Helical" evidence="7">
    <location>
        <begin position="43"/>
        <end position="62"/>
    </location>
</feature>
<evidence type="ECO:0000256" key="4">
    <source>
        <dbReference type="ARBA" id="ARBA00022692"/>
    </source>
</evidence>
<organism evidence="9 10">
    <name type="scientific">Kribbella alba</name>
    <dbReference type="NCBI Taxonomy" id="190197"/>
    <lineage>
        <taxon>Bacteria</taxon>
        <taxon>Bacillati</taxon>
        <taxon>Actinomycetota</taxon>
        <taxon>Actinomycetes</taxon>
        <taxon>Propionibacteriales</taxon>
        <taxon>Kribbellaceae</taxon>
        <taxon>Kribbella</taxon>
    </lineage>
</organism>
<keyword evidence="2" id="KW-0813">Transport</keyword>
<feature type="transmembrane region" description="Helical" evidence="7">
    <location>
        <begin position="169"/>
        <end position="188"/>
    </location>
</feature>
<keyword evidence="6 7" id="KW-0472">Membrane</keyword>
<gene>
    <name evidence="9" type="ORF">GCM10009744_51990</name>
</gene>
<dbReference type="SUPFAM" id="SSF103473">
    <property type="entry name" value="MFS general substrate transporter"/>
    <property type="match status" value="1"/>
</dbReference>
<protein>
    <submittedName>
        <fullName evidence="9">MFS transporter</fullName>
    </submittedName>
</protein>
<evidence type="ECO:0000256" key="1">
    <source>
        <dbReference type="ARBA" id="ARBA00004651"/>
    </source>
</evidence>
<feature type="transmembrane region" description="Helical" evidence="7">
    <location>
        <begin position="309"/>
        <end position="331"/>
    </location>
</feature>
<evidence type="ECO:0000259" key="8">
    <source>
        <dbReference type="PROSITE" id="PS50850"/>
    </source>
</evidence>
<proteinExistence type="predicted"/>
<keyword evidence="5 7" id="KW-1133">Transmembrane helix</keyword>
<name>A0ABN2FNL6_9ACTN</name>
<dbReference type="Gene3D" id="1.20.1250.20">
    <property type="entry name" value="MFS general substrate transporter like domains"/>
    <property type="match status" value="1"/>
</dbReference>
<evidence type="ECO:0000256" key="5">
    <source>
        <dbReference type="ARBA" id="ARBA00022989"/>
    </source>
</evidence>
<feature type="transmembrane region" description="Helical" evidence="7">
    <location>
        <begin position="285"/>
        <end position="303"/>
    </location>
</feature>
<evidence type="ECO:0000256" key="6">
    <source>
        <dbReference type="ARBA" id="ARBA00023136"/>
    </source>
</evidence>
<evidence type="ECO:0000313" key="10">
    <source>
        <dbReference type="Proteomes" id="UP001501319"/>
    </source>
</evidence>
<comment type="caution">
    <text evidence="9">The sequence shown here is derived from an EMBL/GenBank/DDBJ whole genome shotgun (WGS) entry which is preliminary data.</text>
</comment>
<dbReference type="InterPro" id="IPR020846">
    <property type="entry name" value="MFS_dom"/>
</dbReference>
<keyword evidence="10" id="KW-1185">Reference proteome</keyword>
<evidence type="ECO:0000313" key="9">
    <source>
        <dbReference type="EMBL" id="GAA1653486.1"/>
    </source>
</evidence>
<dbReference type="Pfam" id="PF05977">
    <property type="entry name" value="MFS_3"/>
    <property type="match status" value="1"/>
</dbReference>
<feature type="transmembrane region" description="Helical" evidence="7">
    <location>
        <begin position="343"/>
        <end position="362"/>
    </location>
</feature>
<dbReference type="PANTHER" id="PTHR23513:SF11">
    <property type="entry name" value="STAPHYLOFERRIN A TRANSPORTER"/>
    <property type="match status" value="1"/>
</dbReference>
<feature type="transmembrane region" description="Helical" evidence="7">
    <location>
        <begin position="219"/>
        <end position="241"/>
    </location>
</feature>